<evidence type="ECO:0000313" key="3">
    <source>
        <dbReference type="Proteomes" id="UP000029488"/>
    </source>
</evidence>
<evidence type="ECO:0000313" key="2">
    <source>
        <dbReference type="EMBL" id="AIR11776.1"/>
    </source>
</evidence>
<accession>A0A089QLI5</accession>
<dbReference type="KEGG" id="lsj:LSJ_3160c"/>
<reference evidence="2 3" key="1">
    <citation type="journal article" date="2014" name="BMC Genomics">
        <title>Unusual genome complexity in Lactobacillus salivarius JCM1046.</title>
        <authorList>
            <person name="Raftis E.J."/>
            <person name="Forde B.M."/>
            <person name="Claesson M.J."/>
            <person name="O'Toole P.W."/>
        </authorList>
    </citation>
    <scope>NUCLEOTIDE SEQUENCE [LARGE SCALE GENOMIC DNA]</scope>
    <source>
        <strain evidence="2 3">JCM1046</strain>
        <plasmid evidence="2 3">pMP1046B</plasmid>
    </source>
</reference>
<dbReference type="RefSeq" id="WP_237752320.1">
    <property type="nucleotide sequence ID" value="NZ_CP007648.1"/>
</dbReference>
<dbReference type="EMBL" id="CP007648">
    <property type="protein sequence ID" value="AIR11776.1"/>
    <property type="molecule type" value="Genomic_DNA"/>
</dbReference>
<geneLocation type="plasmid" evidence="2 3">
    <name>pMP1046B</name>
</geneLocation>
<feature type="compositionally biased region" description="Low complexity" evidence="1">
    <location>
        <begin position="159"/>
        <end position="169"/>
    </location>
</feature>
<protein>
    <submittedName>
        <fullName evidence="2">Putative plasmid replication protein, putative repA protein</fullName>
    </submittedName>
</protein>
<name>A0A089QLI5_9LACO</name>
<organism evidence="2 3">
    <name type="scientific">Ligilactobacillus salivarius</name>
    <dbReference type="NCBI Taxonomy" id="1624"/>
    <lineage>
        <taxon>Bacteria</taxon>
        <taxon>Bacillati</taxon>
        <taxon>Bacillota</taxon>
        <taxon>Bacilli</taxon>
        <taxon>Lactobacillales</taxon>
        <taxon>Lactobacillaceae</taxon>
        <taxon>Ligilactobacillus</taxon>
    </lineage>
</organism>
<evidence type="ECO:0000256" key="1">
    <source>
        <dbReference type="SAM" id="MobiDB-lite"/>
    </source>
</evidence>
<sequence length="347" mass="39686">MNTNINTMGRAFVPVNTDLFNNPKYFNLDMSALVLYSIYEQRQQVSQYHSLHGNKTFTDDNGAFIYFSNEEAADIMRISTRKLTRLRKKLVECGLIKVVRHGLRNFKIYVNQPELTPEDVEPKMKWSNFSFEKEEVAQNVDTMLVDKMSSDNSPKCPINQSNNNQSKSNITRETNETDTPAQKSGAQPVSQPTEQDLDDMVIKSLEDKVAPVLTKSTFGRIKTLSQGSYSKAKWFVDTIFKAKSQVESKLLSSDTWLYSPVSSEATRFETNELLSKGLESALLQIAEHVYRGKETIRNASSFIYVYIRNFMASAVRNYIKDNYELVEDDEIELNMLMNFRTPAAFVA</sequence>
<feature type="compositionally biased region" description="Polar residues" evidence="1">
    <location>
        <begin position="177"/>
        <end position="194"/>
    </location>
</feature>
<feature type="region of interest" description="Disordered" evidence="1">
    <location>
        <begin position="147"/>
        <end position="195"/>
    </location>
</feature>
<dbReference type="AlphaFoldDB" id="A0A089QLI5"/>
<proteinExistence type="predicted"/>
<dbReference type="Proteomes" id="UP000029488">
    <property type="component" value="Plasmid pMP1046B"/>
</dbReference>
<keyword evidence="2" id="KW-0614">Plasmid</keyword>
<gene>
    <name evidence="2" type="ORF">LSJ_3160c</name>
</gene>